<dbReference type="InterPro" id="IPR012338">
    <property type="entry name" value="Beta-lactam/transpept-like"/>
</dbReference>
<dbReference type="EMBL" id="JAPDHZ010000002">
    <property type="protein sequence ID" value="MDG0791329.1"/>
    <property type="molecule type" value="Genomic_DNA"/>
</dbReference>
<dbReference type="PANTHER" id="PTHR43283:SF7">
    <property type="entry name" value="BETA-LACTAMASE-RELATED DOMAIN-CONTAINING PROTEIN"/>
    <property type="match status" value="1"/>
</dbReference>
<name>A0A9X4QLZ1_9BACL</name>
<feature type="domain" description="Beta-lactamase-related" evidence="1">
    <location>
        <begin position="31"/>
        <end position="310"/>
    </location>
</feature>
<dbReference type="Pfam" id="PF00144">
    <property type="entry name" value="Beta-lactamase"/>
    <property type="match status" value="1"/>
</dbReference>
<evidence type="ECO:0000313" key="3">
    <source>
        <dbReference type="Proteomes" id="UP001153387"/>
    </source>
</evidence>
<dbReference type="Proteomes" id="UP001153387">
    <property type="component" value="Unassembled WGS sequence"/>
</dbReference>
<dbReference type="Gene3D" id="3.40.710.10">
    <property type="entry name" value="DD-peptidase/beta-lactamase superfamily"/>
    <property type="match status" value="1"/>
</dbReference>
<evidence type="ECO:0000259" key="1">
    <source>
        <dbReference type="Pfam" id="PF00144"/>
    </source>
</evidence>
<dbReference type="SUPFAM" id="SSF56601">
    <property type="entry name" value="beta-lactamase/transpeptidase-like"/>
    <property type="match status" value="1"/>
</dbReference>
<evidence type="ECO:0000313" key="2">
    <source>
        <dbReference type="EMBL" id="MDG0791329.1"/>
    </source>
</evidence>
<protein>
    <submittedName>
        <fullName evidence="2">Beta-lactamase family protein</fullName>
    </submittedName>
</protein>
<dbReference type="AlphaFoldDB" id="A0A9X4QLZ1"/>
<reference evidence="2 3" key="1">
    <citation type="submission" date="2022-10" db="EMBL/GenBank/DDBJ databases">
        <title>Comparative genomic analysis of Cohnella hashimotonis sp. nov., isolated from the International Space Station.</title>
        <authorList>
            <person name="Simpson A."/>
            <person name="Venkateswaran K."/>
        </authorList>
    </citation>
    <scope>NUCLEOTIDE SEQUENCE [LARGE SCALE GENOMIC DNA]</scope>
    <source>
        <strain evidence="2 3">DSM 18997</strain>
    </source>
</reference>
<comment type="caution">
    <text evidence="2">The sequence shown here is derived from an EMBL/GenBank/DDBJ whole genome shotgun (WGS) entry which is preliminary data.</text>
</comment>
<dbReference type="InterPro" id="IPR050789">
    <property type="entry name" value="Diverse_Enzym_Activities"/>
</dbReference>
<proteinExistence type="predicted"/>
<organism evidence="2 3">
    <name type="scientific">Cohnella ginsengisoli</name>
    <dbReference type="NCBI Taxonomy" id="425004"/>
    <lineage>
        <taxon>Bacteria</taxon>
        <taxon>Bacillati</taxon>
        <taxon>Bacillota</taxon>
        <taxon>Bacilli</taxon>
        <taxon>Bacillales</taxon>
        <taxon>Paenibacillaceae</taxon>
        <taxon>Cohnella</taxon>
    </lineage>
</organism>
<dbReference type="PANTHER" id="PTHR43283">
    <property type="entry name" value="BETA-LACTAMASE-RELATED"/>
    <property type="match status" value="1"/>
</dbReference>
<accession>A0A9X4QLZ1</accession>
<sequence>MNVDLGVALNENHFDSLNQTVLEIQNLVSSSAAAVLIIQNGVVVNEWYSGRHDHSEQSRKVDAKSQFNIGSIRKTYLGFAISLALQEGRLKGLDDFVSNYLDDVDDSVITGTTIRHLLSHTHGLYEPLKRMFPAGTNWKYNNAGVNLLISIVQKVFDRPLASVINDEVLRRYGLTETGWRKEQSENLVWVNETYSGEHGGEANLFASTRDLAYWGYLHLTKGSYQGDQLLPKTIFQRAVEITTPSSLDDTLPRNGFFWWVQDRPRSMSELGQQLPKGSFQSLGIFGNALLVIPEYNVVAVRMLNQIERNPEGYNYLKDIQNFRNKVLECILSNEILK</sequence>
<keyword evidence="3" id="KW-1185">Reference proteome</keyword>
<dbReference type="InterPro" id="IPR001466">
    <property type="entry name" value="Beta-lactam-related"/>
</dbReference>
<gene>
    <name evidence="2" type="ORF">OMP38_10915</name>
</gene>